<reference evidence="2 3" key="1">
    <citation type="submission" date="2019-05" db="EMBL/GenBank/DDBJ databases">
        <title>Another draft genome of Portunus trituberculatus and its Hox gene families provides insights of decapod evolution.</title>
        <authorList>
            <person name="Jeong J.-H."/>
            <person name="Song I."/>
            <person name="Kim S."/>
            <person name="Choi T."/>
            <person name="Kim D."/>
            <person name="Ryu S."/>
            <person name="Kim W."/>
        </authorList>
    </citation>
    <scope>NUCLEOTIDE SEQUENCE [LARGE SCALE GENOMIC DNA]</scope>
    <source>
        <tissue evidence="2">Muscle</tissue>
    </source>
</reference>
<keyword evidence="3" id="KW-1185">Reference proteome</keyword>
<evidence type="ECO:0000313" key="3">
    <source>
        <dbReference type="Proteomes" id="UP000324222"/>
    </source>
</evidence>
<gene>
    <name evidence="2" type="ORF">E2C01_012554</name>
</gene>
<protein>
    <submittedName>
        <fullName evidence="2">Uncharacterized protein</fullName>
    </submittedName>
</protein>
<feature type="region of interest" description="Disordered" evidence="1">
    <location>
        <begin position="1"/>
        <end position="93"/>
    </location>
</feature>
<comment type="caution">
    <text evidence="2">The sequence shown here is derived from an EMBL/GenBank/DDBJ whole genome shotgun (WGS) entry which is preliminary data.</text>
</comment>
<feature type="compositionally biased region" description="Polar residues" evidence="1">
    <location>
        <begin position="80"/>
        <end position="90"/>
    </location>
</feature>
<dbReference type="AlphaFoldDB" id="A0A5B7DE18"/>
<organism evidence="2 3">
    <name type="scientific">Portunus trituberculatus</name>
    <name type="common">Swimming crab</name>
    <name type="synonym">Neptunus trituberculatus</name>
    <dbReference type="NCBI Taxonomy" id="210409"/>
    <lineage>
        <taxon>Eukaryota</taxon>
        <taxon>Metazoa</taxon>
        <taxon>Ecdysozoa</taxon>
        <taxon>Arthropoda</taxon>
        <taxon>Crustacea</taxon>
        <taxon>Multicrustacea</taxon>
        <taxon>Malacostraca</taxon>
        <taxon>Eumalacostraca</taxon>
        <taxon>Eucarida</taxon>
        <taxon>Decapoda</taxon>
        <taxon>Pleocyemata</taxon>
        <taxon>Brachyura</taxon>
        <taxon>Eubrachyura</taxon>
        <taxon>Portunoidea</taxon>
        <taxon>Portunidae</taxon>
        <taxon>Portuninae</taxon>
        <taxon>Portunus</taxon>
    </lineage>
</organism>
<evidence type="ECO:0000313" key="2">
    <source>
        <dbReference type="EMBL" id="MPC19631.1"/>
    </source>
</evidence>
<accession>A0A5B7DE18</accession>
<name>A0A5B7DE18_PORTR</name>
<sequence length="115" mass="12549">MSRGGKKALLPIGHPSSHMPTTGQSTHQPCTTLSKDTQARSTQDKNTKDHPVLTSTRELGGVHESNASCTAKTAPGESQRWLQHTTPSHSHNTHREMLVNCTAIKVDEGERCKIQ</sequence>
<feature type="compositionally biased region" description="Basic and acidic residues" evidence="1">
    <location>
        <begin position="42"/>
        <end position="51"/>
    </location>
</feature>
<feature type="compositionally biased region" description="Polar residues" evidence="1">
    <location>
        <begin position="18"/>
        <end position="41"/>
    </location>
</feature>
<dbReference type="Proteomes" id="UP000324222">
    <property type="component" value="Unassembled WGS sequence"/>
</dbReference>
<proteinExistence type="predicted"/>
<dbReference type="EMBL" id="VSRR010000787">
    <property type="protein sequence ID" value="MPC19631.1"/>
    <property type="molecule type" value="Genomic_DNA"/>
</dbReference>
<evidence type="ECO:0000256" key="1">
    <source>
        <dbReference type="SAM" id="MobiDB-lite"/>
    </source>
</evidence>